<evidence type="ECO:0000256" key="1">
    <source>
        <dbReference type="ARBA" id="ARBA00022679"/>
    </source>
</evidence>
<dbReference type="Pfam" id="PF01553">
    <property type="entry name" value="Acyltransferase"/>
    <property type="match status" value="1"/>
</dbReference>
<keyword evidence="3" id="KW-1133">Transmembrane helix</keyword>
<keyword evidence="3" id="KW-0472">Membrane</keyword>
<accession>A0A0F9QIA1</accession>
<proteinExistence type="predicted"/>
<feature type="domain" description="Phospholipid/glycerol acyltransferase" evidence="4">
    <location>
        <begin position="100"/>
        <end position="208"/>
    </location>
</feature>
<keyword evidence="2" id="KW-0012">Acyltransferase</keyword>
<keyword evidence="1" id="KW-0808">Transferase</keyword>
<protein>
    <recommendedName>
        <fullName evidence="4">Phospholipid/glycerol acyltransferase domain-containing protein</fullName>
    </recommendedName>
</protein>
<reference evidence="5" key="1">
    <citation type="journal article" date="2015" name="Nature">
        <title>Complex archaea that bridge the gap between prokaryotes and eukaryotes.</title>
        <authorList>
            <person name="Spang A."/>
            <person name="Saw J.H."/>
            <person name="Jorgensen S.L."/>
            <person name="Zaremba-Niedzwiedzka K."/>
            <person name="Martijn J."/>
            <person name="Lind A.E."/>
            <person name="van Eijk R."/>
            <person name="Schleper C."/>
            <person name="Guy L."/>
            <person name="Ettema T.J."/>
        </authorList>
    </citation>
    <scope>NUCLEOTIDE SEQUENCE</scope>
</reference>
<evidence type="ECO:0000256" key="3">
    <source>
        <dbReference type="SAM" id="Phobius"/>
    </source>
</evidence>
<feature type="transmembrane region" description="Helical" evidence="3">
    <location>
        <begin position="20"/>
        <end position="48"/>
    </location>
</feature>
<dbReference type="AlphaFoldDB" id="A0A0F9QIA1"/>
<dbReference type="GO" id="GO:0006654">
    <property type="term" value="P:phosphatidic acid biosynthetic process"/>
    <property type="evidence" value="ECO:0007669"/>
    <property type="project" value="TreeGrafter"/>
</dbReference>
<dbReference type="GO" id="GO:0003841">
    <property type="term" value="F:1-acylglycerol-3-phosphate O-acyltransferase activity"/>
    <property type="evidence" value="ECO:0007669"/>
    <property type="project" value="TreeGrafter"/>
</dbReference>
<dbReference type="CDD" id="cd07989">
    <property type="entry name" value="LPLAT_AGPAT-like"/>
    <property type="match status" value="1"/>
</dbReference>
<sequence>MSTIGSLRTMLKNAQRLCGLIWRIIATAFCFSVFGIGGLVLAFIVFPAQRLFQSDSVKQKLKARKTVHYSFKWFVSLMHVTGVIRFHVNDKAKIAGLKGQLILANHPSLIDVVVLISVVKNADCVVKAHLFKNPFMRGVIKSTGYISNENPQELLRECERSLQKGNNLIVFPEGTRTEPNKALKFKRGAANIAIRCHAPITTFLIKMKPNTLTKGTPWYKVAPYQAHFTMGLASQQFNCAAYHSDMPAMQSRQLTKDLQHYFTQELKNI</sequence>
<evidence type="ECO:0000259" key="4">
    <source>
        <dbReference type="SMART" id="SM00563"/>
    </source>
</evidence>
<dbReference type="SUPFAM" id="SSF69593">
    <property type="entry name" value="Glycerol-3-phosphate (1)-acyltransferase"/>
    <property type="match status" value="1"/>
</dbReference>
<dbReference type="PANTHER" id="PTHR10434:SF66">
    <property type="entry name" value="PHOSPHOLIPID_GLYCEROL ACYLTRANSFERASE DOMAIN-CONTAINING PROTEIN"/>
    <property type="match status" value="1"/>
</dbReference>
<dbReference type="InterPro" id="IPR002123">
    <property type="entry name" value="Plipid/glycerol_acylTrfase"/>
</dbReference>
<name>A0A0F9QIA1_9ZZZZ</name>
<gene>
    <name evidence="5" type="ORF">LCGC14_0715280</name>
</gene>
<dbReference type="EMBL" id="LAZR01001594">
    <property type="protein sequence ID" value="KKN42234.1"/>
    <property type="molecule type" value="Genomic_DNA"/>
</dbReference>
<comment type="caution">
    <text evidence="5">The sequence shown here is derived from an EMBL/GenBank/DDBJ whole genome shotgun (WGS) entry which is preliminary data.</text>
</comment>
<dbReference type="PANTHER" id="PTHR10434">
    <property type="entry name" value="1-ACYL-SN-GLYCEROL-3-PHOSPHATE ACYLTRANSFERASE"/>
    <property type="match status" value="1"/>
</dbReference>
<dbReference type="SMART" id="SM00563">
    <property type="entry name" value="PlsC"/>
    <property type="match status" value="1"/>
</dbReference>
<organism evidence="5">
    <name type="scientific">marine sediment metagenome</name>
    <dbReference type="NCBI Taxonomy" id="412755"/>
    <lineage>
        <taxon>unclassified sequences</taxon>
        <taxon>metagenomes</taxon>
        <taxon>ecological metagenomes</taxon>
    </lineage>
</organism>
<evidence type="ECO:0000256" key="2">
    <source>
        <dbReference type="ARBA" id="ARBA00023315"/>
    </source>
</evidence>
<keyword evidence="3" id="KW-0812">Transmembrane</keyword>
<evidence type="ECO:0000313" key="5">
    <source>
        <dbReference type="EMBL" id="KKN42234.1"/>
    </source>
</evidence>